<evidence type="ECO:0000313" key="1">
    <source>
        <dbReference type="EMBL" id="MEL4454269.1"/>
    </source>
</evidence>
<dbReference type="InterPro" id="IPR012349">
    <property type="entry name" value="Split_barrel_FMN-bd"/>
</dbReference>
<dbReference type="PANTHER" id="PTHR34071:SF2">
    <property type="entry name" value="FLAVIN-NUCLEOTIDE-BINDING PROTEIN"/>
    <property type="match status" value="1"/>
</dbReference>
<comment type="caution">
    <text evidence="1">The sequence shown here is derived from an EMBL/GenBank/DDBJ whole genome shotgun (WGS) entry which is preliminary data.</text>
</comment>
<dbReference type="Pfam" id="PF12900">
    <property type="entry name" value="Pyridox_ox_2"/>
    <property type="match status" value="1"/>
</dbReference>
<keyword evidence="2" id="KW-1185">Reference proteome</keyword>
<protein>
    <submittedName>
        <fullName evidence="1">Pyridoxamine 5'-phosphate oxidase family protein</fullName>
    </submittedName>
</protein>
<name>A0ABU9KVX7_9FLAO</name>
<dbReference type="EMBL" id="JBCDNA010000001">
    <property type="protein sequence ID" value="MEL4454269.1"/>
    <property type="molecule type" value="Genomic_DNA"/>
</dbReference>
<dbReference type="PANTHER" id="PTHR34071">
    <property type="entry name" value="5-NITROIMIDAZOLE ANTIBIOTICS RESISTANCE PROTEIN, NIMA-FAMILY-RELATED PROTEIN-RELATED"/>
    <property type="match status" value="1"/>
</dbReference>
<dbReference type="SUPFAM" id="SSF50475">
    <property type="entry name" value="FMN-binding split barrel"/>
    <property type="match status" value="1"/>
</dbReference>
<dbReference type="Gene3D" id="2.30.110.10">
    <property type="entry name" value="Electron Transport, Fmn-binding Protein, Chain A"/>
    <property type="match status" value="1"/>
</dbReference>
<organism evidence="1 2">
    <name type="scientific">Lutimonas vermicola</name>
    <dbReference type="NCBI Taxonomy" id="414288"/>
    <lineage>
        <taxon>Bacteria</taxon>
        <taxon>Pseudomonadati</taxon>
        <taxon>Bacteroidota</taxon>
        <taxon>Flavobacteriia</taxon>
        <taxon>Flavobacteriales</taxon>
        <taxon>Flavobacteriaceae</taxon>
        <taxon>Lutimonas</taxon>
    </lineage>
</organism>
<dbReference type="InterPro" id="IPR024747">
    <property type="entry name" value="Pyridox_Oxase-rel"/>
</dbReference>
<sequence>MKTDRSKVKRIPKRGAYDTETIYGILDKEFICQIGFVHHDHPVVIPTIYGRQDDTLYFHGASVSRMLQSLEDGVNMSLNVTRTNALVLARSAFHHSLNYESVTLFGKAELVSDTAEKIEALHVISDQILKDRWQEVRQPNEKEMNVTKVLKFSISEGSAKIRNEGVGDDKADYELDIWAGLVPIERTYGIPVSDPLLKKGIPVSQSVLNLKDEKL</sequence>
<reference evidence="1 2" key="1">
    <citation type="submission" date="2024-04" db="EMBL/GenBank/DDBJ databases">
        <title>whole genome sequencing of Lutimonas vermicola strain IMCC1616.</title>
        <authorList>
            <person name="Bae S.S."/>
        </authorList>
    </citation>
    <scope>NUCLEOTIDE SEQUENCE [LARGE SCALE GENOMIC DNA]</scope>
    <source>
        <strain evidence="1 2">IMCC1616</strain>
    </source>
</reference>
<evidence type="ECO:0000313" key="2">
    <source>
        <dbReference type="Proteomes" id="UP001474120"/>
    </source>
</evidence>
<gene>
    <name evidence="1" type="ORF">AABB81_00065</name>
</gene>
<accession>A0ABU9KVX7</accession>
<proteinExistence type="predicted"/>
<dbReference type="Proteomes" id="UP001474120">
    <property type="component" value="Unassembled WGS sequence"/>
</dbReference>
<dbReference type="RefSeq" id="WP_342157770.1">
    <property type="nucleotide sequence ID" value="NZ_JBCDNA010000001.1"/>
</dbReference>